<proteinExistence type="inferred from homology"/>
<dbReference type="Proteomes" id="UP000654075">
    <property type="component" value="Unassembled WGS sequence"/>
</dbReference>
<feature type="compositionally biased region" description="Low complexity" evidence="19">
    <location>
        <begin position="685"/>
        <end position="695"/>
    </location>
</feature>
<evidence type="ECO:0000256" key="8">
    <source>
        <dbReference type="ARBA" id="ARBA00022824"/>
    </source>
</evidence>
<keyword evidence="5 18" id="KW-0732">Signal</keyword>
<dbReference type="InterPro" id="IPR013320">
    <property type="entry name" value="ConA-like_dom_sf"/>
</dbReference>
<keyword evidence="10" id="KW-1133">Transmembrane helix</keyword>
<evidence type="ECO:0000256" key="10">
    <source>
        <dbReference type="ARBA" id="ARBA00022989"/>
    </source>
</evidence>
<dbReference type="InterPro" id="IPR009033">
    <property type="entry name" value="Calreticulin/calnexin_P_dom_sf"/>
</dbReference>
<feature type="compositionally biased region" description="Basic and acidic residues" evidence="19">
    <location>
        <begin position="491"/>
        <end position="507"/>
    </location>
</feature>
<feature type="region of interest" description="Disordered" evidence="19">
    <location>
        <begin position="685"/>
        <end position="705"/>
    </location>
</feature>
<dbReference type="AlphaFoldDB" id="A0A813DKZ7"/>
<evidence type="ECO:0000256" key="17">
    <source>
        <dbReference type="PIRSR" id="PIRSR601580-3"/>
    </source>
</evidence>
<protein>
    <recommendedName>
        <fullName evidence="20">SAP domain-containing protein</fullName>
    </recommendedName>
</protein>
<dbReference type="PANTHER" id="PTHR11073:SF1">
    <property type="entry name" value="CALNEXIN 14D-RELATED"/>
    <property type="match status" value="1"/>
</dbReference>
<dbReference type="GO" id="GO:0005789">
    <property type="term" value="C:endoplasmic reticulum membrane"/>
    <property type="evidence" value="ECO:0007669"/>
    <property type="project" value="UniProtKB-SubCell"/>
</dbReference>
<keyword evidence="9" id="KW-0106">Calcium</keyword>
<evidence type="ECO:0000256" key="18">
    <source>
        <dbReference type="RuleBase" id="RU362126"/>
    </source>
</evidence>
<dbReference type="FunFam" id="2.10.250.10:FF:000001">
    <property type="entry name" value="Calnexin homolog"/>
    <property type="match status" value="1"/>
</dbReference>
<feature type="domain" description="SAP" evidence="20">
    <location>
        <begin position="609"/>
        <end position="643"/>
    </location>
</feature>
<feature type="region of interest" description="Disordered" evidence="19">
    <location>
        <begin position="229"/>
        <end position="275"/>
    </location>
</feature>
<keyword evidence="12 17" id="KW-1015">Disulfide bond</keyword>
<evidence type="ECO:0000256" key="4">
    <source>
        <dbReference type="ARBA" id="ARBA00022723"/>
    </source>
</evidence>
<evidence type="ECO:0000256" key="2">
    <source>
        <dbReference type="ARBA" id="ARBA00010983"/>
    </source>
</evidence>
<dbReference type="PROSITE" id="PS50800">
    <property type="entry name" value="SAP"/>
    <property type="match status" value="1"/>
</dbReference>
<keyword evidence="6" id="KW-0430">Lectin</keyword>
<evidence type="ECO:0000256" key="19">
    <source>
        <dbReference type="SAM" id="MobiDB-lite"/>
    </source>
</evidence>
<keyword evidence="7" id="KW-0677">Repeat</keyword>
<dbReference type="EMBL" id="CAJNNV010003868">
    <property type="protein sequence ID" value="CAE8589763.1"/>
    <property type="molecule type" value="Genomic_DNA"/>
</dbReference>
<dbReference type="SUPFAM" id="SSF63887">
    <property type="entry name" value="P-domain of calnexin/calreticulin"/>
    <property type="match status" value="1"/>
</dbReference>
<dbReference type="InterPro" id="IPR001580">
    <property type="entry name" value="Calret/calnex"/>
</dbReference>
<keyword evidence="22" id="KW-1185">Reference proteome</keyword>
<dbReference type="Gene3D" id="1.10.720.30">
    <property type="entry name" value="SAP domain"/>
    <property type="match status" value="1"/>
</dbReference>
<organism evidence="21 22">
    <name type="scientific">Polarella glacialis</name>
    <name type="common">Dinoflagellate</name>
    <dbReference type="NCBI Taxonomy" id="89957"/>
    <lineage>
        <taxon>Eukaryota</taxon>
        <taxon>Sar</taxon>
        <taxon>Alveolata</taxon>
        <taxon>Dinophyceae</taxon>
        <taxon>Suessiales</taxon>
        <taxon>Suessiaceae</taxon>
        <taxon>Polarella</taxon>
    </lineage>
</organism>
<keyword evidence="11" id="KW-0472">Membrane</keyword>
<evidence type="ECO:0000256" key="3">
    <source>
        <dbReference type="ARBA" id="ARBA00022692"/>
    </source>
</evidence>
<keyword evidence="13" id="KW-0325">Glycoprotein</keyword>
<name>A0A813DKZ7_POLGL</name>
<comment type="function">
    <text evidence="15">Calcium-binding protein that interacts with newly synthesized monoglucosylated glycoproteins in the endoplasmic reticulum. It may act in assisting protein assembly and/or in the retention within the ER of unassembled protein subunits. It seems to play a major role in the quality control apparatus of the ER by the retention of incorrectly folded proteins.</text>
</comment>
<feature type="disulfide bond" evidence="17">
    <location>
        <begin position="133"/>
        <end position="166"/>
    </location>
</feature>
<accession>A0A813DKZ7</accession>
<dbReference type="GO" id="GO:0051082">
    <property type="term" value="F:unfolded protein binding"/>
    <property type="evidence" value="ECO:0007669"/>
    <property type="project" value="InterPro"/>
</dbReference>
<dbReference type="InterPro" id="IPR003034">
    <property type="entry name" value="SAP_dom"/>
</dbReference>
<feature type="region of interest" description="Disordered" evidence="19">
    <location>
        <begin position="482"/>
        <end position="509"/>
    </location>
</feature>
<evidence type="ECO:0000313" key="22">
    <source>
        <dbReference type="Proteomes" id="UP000654075"/>
    </source>
</evidence>
<comment type="subcellular location">
    <subcellularLocation>
        <location evidence="16">Endomembrane system</location>
        <topology evidence="16">Single-pass type I membrane protein</topology>
    </subcellularLocation>
    <subcellularLocation>
        <location evidence="1">Endoplasmic reticulum membrane</location>
        <topology evidence="1">Single-pass membrane protein</topology>
    </subcellularLocation>
</comment>
<keyword evidence="14 18" id="KW-0143">Chaperone</keyword>
<evidence type="ECO:0000256" key="12">
    <source>
        <dbReference type="ARBA" id="ARBA00023157"/>
    </source>
</evidence>
<dbReference type="GO" id="GO:0006457">
    <property type="term" value="P:protein folding"/>
    <property type="evidence" value="ECO:0007669"/>
    <property type="project" value="InterPro"/>
</dbReference>
<keyword evidence="4" id="KW-0479">Metal-binding</keyword>
<comment type="caution">
    <text evidence="21">The sequence shown here is derived from an EMBL/GenBank/DDBJ whole genome shotgun (WGS) entry which is preliminary data.</text>
</comment>
<evidence type="ECO:0000259" key="20">
    <source>
        <dbReference type="PROSITE" id="PS50800"/>
    </source>
</evidence>
<evidence type="ECO:0000313" key="21">
    <source>
        <dbReference type="EMBL" id="CAE8589763.1"/>
    </source>
</evidence>
<keyword evidence="3" id="KW-0812">Transmembrane</keyword>
<dbReference type="Gene3D" id="2.60.120.200">
    <property type="match status" value="1"/>
</dbReference>
<comment type="similarity">
    <text evidence="2 18">Belongs to the calreticulin family.</text>
</comment>
<sequence>MAGRKCKAALGVVASLLLLANAEVEEPAGHEAEQAKDENTKPYVAPDAAGLHWVETFDGDVWSRWAGSKQEKYGGKFEVQMRDQEALTGDLGLAVPAEAKHYGAAVKFPRIEGQKDVPFVVQYEARFQGGVTCAGSYIKLFNSEGKQADAFQDDTPYVIMFGPDKCGGTDKVHFILQHKNPVSGKWEEKHCKDPPSVPSDQLSHLYTLIIRPDNSFEIQVDGVAKTTGNLLTSMQPPINPPKEIDDAEDKKPEDWVEEAKMDDPEASKPDEWDEDAPARIKDPAASMPEGWNEDAVLKIADPSAQKPPDWDDEEDGEWEAPVIMNPACSVGCGKWEAPTTSNPDYKGKWYAPKIDNPAYKGVWKPRQVENPEYFVDEAPAILPAIDGVGIDIWTMNKGMIFDNILIATDPAKAQAFAEQSWKLRKELEEIQQPKKPDESSPFKTALEFVVEHPAKIGFSLLALLAGGLWFMTPVPASLAPAPAAASKKKRDASPARNSKDEGTKEQEDASGCRLVDNSLLDVLELSTFGYALQMLRLECPLQQFIVLLVTVSIGFTAIQLNLLQRRCLVDMLSNCGTCPLRGLLQPGVVPVCAAAATAAVCAGSAARSAGGPTMADLRIHLKQLGLPSSGRKVELVERLRRAVLQAEEEDDEEGCEQLDVDVEELPSHVHRVPPTGRSQVAVEAEVEGAEQPAAGSEEQRPEVEADDGLVRPGDRIFLRAHTGRHLDVQGDSVQARWEDQGKWQALVLEKSPFVIEKSDPQIFQRGDLVFLKAHTGLYMDVESEGRPVGARWSDMGLWQGLARLIPAYSWMCSGNRCRQDGLMKGPGSRLLLRSDGFCRCCCCCSLC</sequence>
<gene>
    <name evidence="21" type="ORF">PGLA1383_LOCUS8493</name>
</gene>
<dbReference type="GO" id="GO:0005509">
    <property type="term" value="F:calcium ion binding"/>
    <property type="evidence" value="ECO:0007669"/>
    <property type="project" value="InterPro"/>
</dbReference>
<evidence type="ECO:0000256" key="11">
    <source>
        <dbReference type="ARBA" id="ARBA00023136"/>
    </source>
</evidence>
<evidence type="ECO:0000256" key="16">
    <source>
        <dbReference type="ARBA" id="ARBA00046288"/>
    </source>
</evidence>
<keyword evidence="8 18" id="KW-0256">Endoplasmic reticulum</keyword>
<dbReference type="Gene3D" id="2.10.250.10">
    <property type="entry name" value="Calreticulin/calnexin, P domain"/>
    <property type="match status" value="1"/>
</dbReference>
<dbReference type="SUPFAM" id="SSF49899">
    <property type="entry name" value="Concanavalin A-like lectins/glucanases"/>
    <property type="match status" value="1"/>
</dbReference>
<feature type="compositionally biased region" description="Basic and acidic residues" evidence="19">
    <location>
        <begin position="242"/>
        <end position="275"/>
    </location>
</feature>
<evidence type="ECO:0000256" key="9">
    <source>
        <dbReference type="ARBA" id="ARBA00022837"/>
    </source>
</evidence>
<dbReference type="PANTHER" id="PTHR11073">
    <property type="entry name" value="CALRETICULIN AND CALNEXIN"/>
    <property type="match status" value="1"/>
</dbReference>
<evidence type="ECO:0000256" key="7">
    <source>
        <dbReference type="ARBA" id="ARBA00022737"/>
    </source>
</evidence>
<dbReference type="Pfam" id="PF02037">
    <property type="entry name" value="SAP"/>
    <property type="match status" value="1"/>
</dbReference>
<evidence type="ECO:0000256" key="15">
    <source>
        <dbReference type="ARBA" id="ARBA00037525"/>
    </source>
</evidence>
<evidence type="ECO:0000256" key="14">
    <source>
        <dbReference type="ARBA" id="ARBA00023186"/>
    </source>
</evidence>
<dbReference type="FunFam" id="2.60.120.200:FF:000048">
    <property type="entry name" value="Calnexin homolog"/>
    <property type="match status" value="1"/>
</dbReference>
<dbReference type="GO" id="GO:0036503">
    <property type="term" value="P:ERAD pathway"/>
    <property type="evidence" value="ECO:0007669"/>
    <property type="project" value="TreeGrafter"/>
</dbReference>
<dbReference type="InterPro" id="IPR018124">
    <property type="entry name" value="Calret/calnex_CS"/>
</dbReference>
<dbReference type="PRINTS" id="PR00626">
    <property type="entry name" value="CALRETICULIN"/>
</dbReference>
<dbReference type="Pfam" id="PF00262">
    <property type="entry name" value="Calreticulin"/>
    <property type="match status" value="1"/>
</dbReference>
<dbReference type="InterPro" id="IPR036361">
    <property type="entry name" value="SAP_dom_sf"/>
</dbReference>
<dbReference type="GO" id="GO:0030246">
    <property type="term" value="F:carbohydrate binding"/>
    <property type="evidence" value="ECO:0007669"/>
    <property type="project" value="UniProtKB-KW"/>
</dbReference>
<evidence type="ECO:0000256" key="5">
    <source>
        <dbReference type="ARBA" id="ARBA00022729"/>
    </source>
</evidence>
<dbReference type="PROSITE" id="PS00804">
    <property type="entry name" value="CALRETICULIN_2"/>
    <property type="match status" value="1"/>
</dbReference>
<feature type="signal peptide" evidence="18">
    <location>
        <begin position="1"/>
        <end position="22"/>
    </location>
</feature>
<evidence type="ECO:0000256" key="13">
    <source>
        <dbReference type="ARBA" id="ARBA00023180"/>
    </source>
</evidence>
<evidence type="ECO:0000256" key="6">
    <source>
        <dbReference type="ARBA" id="ARBA00022734"/>
    </source>
</evidence>
<feature type="chain" id="PRO_5033091256" description="SAP domain-containing protein" evidence="18">
    <location>
        <begin position="23"/>
        <end position="847"/>
    </location>
</feature>
<evidence type="ECO:0000256" key="1">
    <source>
        <dbReference type="ARBA" id="ARBA00004389"/>
    </source>
</evidence>
<reference evidence="21" key="1">
    <citation type="submission" date="2021-02" db="EMBL/GenBank/DDBJ databases">
        <authorList>
            <person name="Dougan E. K."/>
            <person name="Rhodes N."/>
            <person name="Thang M."/>
            <person name="Chan C."/>
        </authorList>
    </citation>
    <scope>NUCLEOTIDE SEQUENCE</scope>
</reference>